<dbReference type="Gene3D" id="3.40.800.20">
    <property type="entry name" value="Histone deacetylase domain"/>
    <property type="match status" value="1"/>
</dbReference>
<evidence type="ECO:0000256" key="4">
    <source>
        <dbReference type="ARBA" id="ARBA00022801"/>
    </source>
</evidence>
<comment type="similarity">
    <text evidence="2">Belongs to the histone deacetylase family.</text>
</comment>
<sequence length="345" mass="37727">MLTIYSEDHRLQHGKVELTGGHFIPVVEKPERAETILARIKAVGLGEVRAPERFGTDPIARVHAPHFIRFLETAWDEWAAAHGEIDALPTNWAVRNMRQVVPSSIEGKLGYYASDCGTPITAGTWRAALSSVDVALTGAKLVAADGKPVFSLCRPPGHHASTDVYCGYCFFNNAAVAAQWFRDNGAARVAVLDIDYHHGNGTQEIFYGRDDVLFVSLHADPNVEYPYYLGYAEERGEGAGEGFNLNLPMPFGTTWDRYREALDAALARIRDYGADAVVLSFGADTFQEDPISQFKLNSDDFTRMGEILGRGLSVPTLTVMEGGYAVDALGVNVSNLLQALETSAR</sequence>
<evidence type="ECO:0000313" key="8">
    <source>
        <dbReference type="Proteomes" id="UP000029995"/>
    </source>
</evidence>
<comment type="cofactor">
    <cofactor evidence="1">
        <name>Zn(2+)</name>
        <dbReference type="ChEBI" id="CHEBI:29105"/>
    </cofactor>
</comment>
<dbReference type="CDD" id="cd10001">
    <property type="entry name" value="HDAC_classII_APAH"/>
    <property type="match status" value="1"/>
</dbReference>
<protein>
    <submittedName>
        <fullName evidence="7">Acetylpolyamine aminohydrolase</fullName>
    </submittedName>
</protein>
<dbReference type="Pfam" id="PF00850">
    <property type="entry name" value="Hist_deacetyl"/>
    <property type="match status" value="1"/>
</dbReference>
<keyword evidence="3" id="KW-0479">Metal-binding</keyword>
<dbReference type="SUPFAM" id="SSF52768">
    <property type="entry name" value="Arginase/deacetylase"/>
    <property type="match status" value="1"/>
</dbReference>
<accession>A0A0A0CZ62</accession>
<evidence type="ECO:0000256" key="1">
    <source>
        <dbReference type="ARBA" id="ARBA00001947"/>
    </source>
</evidence>
<keyword evidence="4 7" id="KW-0378">Hydrolase</keyword>
<evidence type="ECO:0000259" key="6">
    <source>
        <dbReference type="Pfam" id="PF00850"/>
    </source>
</evidence>
<gene>
    <name evidence="7" type="ORF">P409_34790</name>
</gene>
<dbReference type="EMBL" id="JANX01001010">
    <property type="protein sequence ID" value="KGM30152.1"/>
    <property type="molecule type" value="Genomic_DNA"/>
</dbReference>
<dbReference type="Proteomes" id="UP000029995">
    <property type="component" value="Unassembled WGS sequence"/>
</dbReference>
<dbReference type="PANTHER" id="PTHR10625">
    <property type="entry name" value="HISTONE DEACETYLASE HDAC1-RELATED"/>
    <property type="match status" value="1"/>
</dbReference>
<proteinExistence type="inferred from homology"/>
<evidence type="ECO:0000313" key="7">
    <source>
        <dbReference type="EMBL" id="KGM30152.1"/>
    </source>
</evidence>
<feature type="domain" description="Histone deacetylase" evidence="6">
    <location>
        <begin position="27"/>
        <end position="339"/>
    </location>
</feature>
<dbReference type="PANTHER" id="PTHR10625:SF17">
    <property type="entry name" value="HISTONE DEACETYLASE 8"/>
    <property type="match status" value="1"/>
</dbReference>
<dbReference type="GO" id="GO:0040029">
    <property type="term" value="P:epigenetic regulation of gene expression"/>
    <property type="evidence" value="ECO:0007669"/>
    <property type="project" value="TreeGrafter"/>
</dbReference>
<evidence type="ECO:0000256" key="2">
    <source>
        <dbReference type="ARBA" id="ARBA00005947"/>
    </source>
</evidence>
<dbReference type="InterPro" id="IPR000286">
    <property type="entry name" value="HDACs"/>
</dbReference>
<dbReference type="AlphaFoldDB" id="A0A0A0CZ62"/>
<dbReference type="GO" id="GO:0004407">
    <property type="term" value="F:histone deacetylase activity"/>
    <property type="evidence" value="ECO:0007669"/>
    <property type="project" value="TreeGrafter"/>
</dbReference>
<reference evidence="7 8" key="1">
    <citation type="submission" date="2014-01" db="EMBL/GenBank/DDBJ databases">
        <title>Genome sequence determination for a cystic fibrosis isolate, Inquilinus limosus.</title>
        <authorList>
            <person name="Pino M."/>
            <person name="Di Conza J."/>
            <person name="Gutkind G."/>
        </authorList>
    </citation>
    <scope>NUCLEOTIDE SEQUENCE [LARGE SCALE GENOMIC DNA]</scope>
    <source>
        <strain evidence="7 8">MP06</strain>
    </source>
</reference>
<dbReference type="InterPro" id="IPR023801">
    <property type="entry name" value="His_deacetylse_dom"/>
</dbReference>
<organism evidence="7 8">
    <name type="scientific">Inquilinus limosus MP06</name>
    <dbReference type="NCBI Taxonomy" id="1398085"/>
    <lineage>
        <taxon>Bacteria</taxon>
        <taxon>Pseudomonadati</taxon>
        <taxon>Pseudomonadota</taxon>
        <taxon>Alphaproteobacteria</taxon>
        <taxon>Rhodospirillales</taxon>
        <taxon>Rhodospirillaceae</taxon>
        <taxon>Inquilinus</taxon>
    </lineage>
</organism>
<evidence type="ECO:0000256" key="3">
    <source>
        <dbReference type="ARBA" id="ARBA00022723"/>
    </source>
</evidence>
<evidence type="ECO:0000256" key="5">
    <source>
        <dbReference type="ARBA" id="ARBA00022833"/>
    </source>
</evidence>
<dbReference type="InterPro" id="IPR023696">
    <property type="entry name" value="Ureohydrolase_dom_sf"/>
</dbReference>
<dbReference type="InterPro" id="IPR037138">
    <property type="entry name" value="His_deacetylse_dom_sf"/>
</dbReference>
<dbReference type="GO" id="GO:0016787">
    <property type="term" value="F:hydrolase activity"/>
    <property type="evidence" value="ECO:0007669"/>
    <property type="project" value="UniProtKB-KW"/>
</dbReference>
<dbReference type="OrthoDB" id="9808367at2"/>
<dbReference type="GO" id="GO:0046872">
    <property type="term" value="F:metal ion binding"/>
    <property type="evidence" value="ECO:0007669"/>
    <property type="project" value="UniProtKB-KW"/>
</dbReference>
<keyword evidence="5" id="KW-0862">Zinc</keyword>
<name>A0A0A0CZ62_9PROT</name>
<dbReference type="PRINTS" id="PR01270">
    <property type="entry name" value="HDASUPER"/>
</dbReference>
<comment type="caution">
    <text evidence="7">The sequence shown here is derived from an EMBL/GenBank/DDBJ whole genome shotgun (WGS) entry which is preliminary data.</text>
</comment>